<dbReference type="GO" id="GO:0043240">
    <property type="term" value="C:Fanconi anaemia nuclear complex"/>
    <property type="evidence" value="ECO:0007669"/>
    <property type="project" value="InterPro"/>
</dbReference>
<proteinExistence type="predicted"/>
<dbReference type="PANTHER" id="PTHR32094:SF5">
    <property type="entry name" value="FANCONI ANEMIA GROUP E PROTEIN"/>
    <property type="match status" value="1"/>
</dbReference>
<evidence type="ECO:0000313" key="1">
    <source>
        <dbReference type="EMBL" id="PWA96247.1"/>
    </source>
</evidence>
<dbReference type="AlphaFoldDB" id="A0A2U1QE52"/>
<dbReference type="EMBL" id="PKPP01000188">
    <property type="protein sequence ID" value="PWA96247.1"/>
    <property type="molecule type" value="Genomic_DNA"/>
</dbReference>
<accession>A0A2U1QE52</accession>
<dbReference type="Gene3D" id="1.25.40.480">
    <property type="match status" value="1"/>
</dbReference>
<protein>
    <submittedName>
        <fullName evidence="1">Uncharacterized protein</fullName>
    </submittedName>
</protein>
<dbReference type="Proteomes" id="UP000245207">
    <property type="component" value="Unassembled WGS sequence"/>
</dbReference>
<dbReference type="InterPro" id="IPR039685">
    <property type="entry name" value="FANCE"/>
</dbReference>
<gene>
    <name evidence="1" type="ORF">CTI12_AA030230</name>
</gene>
<dbReference type="PANTHER" id="PTHR32094">
    <property type="entry name" value="FANCONI ANEMIA GROUP E PROTEIN"/>
    <property type="match status" value="1"/>
</dbReference>
<evidence type="ECO:0000313" key="2">
    <source>
        <dbReference type="Proteomes" id="UP000245207"/>
    </source>
</evidence>
<organism evidence="1 2">
    <name type="scientific">Artemisia annua</name>
    <name type="common">Sweet wormwood</name>
    <dbReference type="NCBI Taxonomy" id="35608"/>
    <lineage>
        <taxon>Eukaryota</taxon>
        <taxon>Viridiplantae</taxon>
        <taxon>Streptophyta</taxon>
        <taxon>Embryophyta</taxon>
        <taxon>Tracheophyta</taxon>
        <taxon>Spermatophyta</taxon>
        <taxon>Magnoliopsida</taxon>
        <taxon>eudicotyledons</taxon>
        <taxon>Gunneridae</taxon>
        <taxon>Pentapetalae</taxon>
        <taxon>asterids</taxon>
        <taxon>campanulids</taxon>
        <taxon>Asterales</taxon>
        <taxon>Asteraceae</taxon>
        <taxon>Asteroideae</taxon>
        <taxon>Anthemideae</taxon>
        <taxon>Artemisiinae</taxon>
        <taxon>Artemisia</taxon>
    </lineage>
</organism>
<dbReference type="GO" id="GO:0036297">
    <property type="term" value="P:interstrand cross-link repair"/>
    <property type="evidence" value="ECO:0007669"/>
    <property type="project" value="InterPro"/>
</dbReference>
<name>A0A2U1QE52_ARTAN</name>
<keyword evidence="2" id="KW-1185">Reference proteome</keyword>
<reference evidence="1 2" key="1">
    <citation type="journal article" date="2018" name="Mol. Plant">
        <title>The genome of Artemisia annua provides insight into the evolution of Asteraceae family and artemisinin biosynthesis.</title>
        <authorList>
            <person name="Shen Q."/>
            <person name="Zhang L."/>
            <person name="Liao Z."/>
            <person name="Wang S."/>
            <person name="Yan T."/>
            <person name="Shi P."/>
            <person name="Liu M."/>
            <person name="Fu X."/>
            <person name="Pan Q."/>
            <person name="Wang Y."/>
            <person name="Lv Z."/>
            <person name="Lu X."/>
            <person name="Zhang F."/>
            <person name="Jiang W."/>
            <person name="Ma Y."/>
            <person name="Chen M."/>
            <person name="Hao X."/>
            <person name="Li L."/>
            <person name="Tang Y."/>
            <person name="Lv G."/>
            <person name="Zhou Y."/>
            <person name="Sun X."/>
            <person name="Brodelius P.E."/>
            <person name="Rose J.K.C."/>
            <person name="Tang K."/>
        </authorList>
    </citation>
    <scope>NUCLEOTIDE SEQUENCE [LARGE SCALE GENOMIC DNA]</scope>
    <source>
        <strain evidence="2">cv. Huhao1</strain>
        <tissue evidence="1">Leaf</tissue>
    </source>
</reference>
<comment type="caution">
    <text evidence="1">The sequence shown here is derived from an EMBL/GenBank/DDBJ whole genome shotgun (WGS) entry which is preliminary data.</text>
</comment>
<dbReference type="STRING" id="35608.A0A2U1QE52"/>
<dbReference type="OrthoDB" id="2449818at2759"/>
<sequence length="428" mass="48454">MLTSSTPHPQNKGTHHFTSLHYAIKLTRFMWLQTLPDIVQARIISFLTYDHAKFNKHDLTKLAREVLSNTNVEHWVKKAAQQLLDVVSDSNYKWVSSLNLDSEEETLEGEFGGVPEWLKNVASDSDSVLPWLPVSVDELNSREPNKKLVHHEVVPVDHETEETAACLKTRLLNMESSLKAAELVDDIHKLCLKRKKDSLTILNLIEPWNANDEIVPVLLSGLLDEKEDDFILTSNILCSVLLPKLLVLEKPASRVLLTAAIPYCKVHHKAAVYAVLFPLILHKDGINNPICDVITRIIKECLHPAHASAFCQKLLCEREVDENEYICIPSYQHLVSKNLVWTEPLFNLFHNILNHNVHLTQDSVDRLVFHVQEASRRFPASLKFANFLLCFVSKCAPLLKVHKVALSEAVGNTSSFLTKSILSKLDSI</sequence>